<dbReference type="GO" id="GO:0016757">
    <property type="term" value="F:glycosyltransferase activity"/>
    <property type="evidence" value="ECO:0007669"/>
    <property type="project" value="TreeGrafter"/>
</dbReference>
<evidence type="ECO:0000313" key="2">
    <source>
        <dbReference type="Proteomes" id="UP000184387"/>
    </source>
</evidence>
<dbReference type="Proteomes" id="UP000184387">
    <property type="component" value="Unassembled WGS sequence"/>
</dbReference>
<dbReference type="OrthoDB" id="5172124at2"/>
<sequence length="432" mass="46215">MTGLRIGWSTPWNGRSAIADFAGEVGQALLARGHEVTILRSEAGEAAAMPARPGPFPVFHLDELDDDALRRRFDVVVAHLGNHQPYHGAQVTRLDGVGMVGVFHDLFLAHLAAGWFEHAGNPMGVLDAARDLYGPEGMPEGEPFWDDLSDMVRRRPMLEWLSRRCVAAVAHAGHYEARLRQSCPGPVAVIPLAFVAPGLPPAPPASGRLTVAAIGHANANKRIDQIIMAIGSSVRLRGRCRLRVIGEATAGERARLEGLAAVLGIEPPEFTGWVDDDALRGQLRDVDVITCLRNPVLEGASASVITAMASGRPTLVTDHGCYAEIPKDTVMACRPEAEALDAMRHLERLLAHPEEGAALAARGREVALTRHAPDAYAEALLPLLERVVADRPRREARRHLFSTLGSLGLGAEDPSAGRAEAVLAGMGLARAG</sequence>
<proteinExistence type="predicted"/>
<keyword evidence="1" id="KW-0808">Transferase</keyword>
<dbReference type="Gene3D" id="3.40.50.2000">
    <property type="entry name" value="Glycogen Phosphorylase B"/>
    <property type="match status" value="2"/>
</dbReference>
<dbReference type="RefSeq" id="WP_073139909.1">
    <property type="nucleotide sequence ID" value="NZ_FQZF01000046.1"/>
</dbReference>
<organism evidence="1 2">
    <name type="scientific">Muricoccus roseus</name>
    <dbReference type="NCBI Taxonomy" id="198092"/>
    <lineage>
        <taxon>Bacteria</taxon>
        <taxon>Pseudomonadati</taxon>
        <taxon>Pseudomonadota</taxon>
        <taxon>Alphaproteobacteria</taxon>
        <taxon>Acetobacterales</taxon>
        <taxon>Roseomonadaceae</taxon>
        <taxon>Muricoccus</taxon>
    </lineage>
</organism>
<reference evidence="1 2" key="1">
    <citation type="submission" date="2016-11" db="EMBL/GenBank/DDBJ databases">
        <authorList>
            <person name="Jaros S."/>
            <person name="Januszkiewicz K."/>
            <person name="Wedrychowicz H."/>
        </authorList>
    </citation>
    <scope>NUCLEOTIDE SEQUENCE [LARGE SCALE GENOMIC DNA]</scope>
    <source>
        <strain evidence="1 2">DSM 14916</strain>
    </source>
</reference>
<dbReference type="PANTHER" id="PTHR12526">
    <property type="entry name" value="GLYCOSYLTRANSFERASE"/>
    <property type="match status" value="1"/>
</dbReference>
<dbReference type="Pfam" id="PF13692">
    <property type="entry name" value="Glyco_trans_1_4"/>
    <property type="match status" value="1"/>
</dbReference>
<dbReference type="SUPFAM" id="SSF53756">
    <property type="entry name" value="UDP-Glycosyltransferase/glycogen phosphorylase"/>
    <property type="match status" value="1"/>
</dbReference>
<keyword evidence="2" id="KW-1185">Reference proteome</keyword>
<dbReference type="STRING" id="198092.SAMN02745194_04768"/>
<accession>A0A1M6RUH3</accession>
<dbReference type="PANTHER" id="PTHR12526:SF636">
    <property type="entry name" value="BLL3647 PROTEIN"/>
    <property type="match status" value="1"/>
</dbReference>
<dbReference type="CDD" id="cd03801">
    <property type="entry name" value="GT4_PimA-like"/>
    <property type="match status" value="1"/>
</dbReference>
<protein>
    <submittedName>
        <fullName evidence="1">Glycosyltransferase involved in cell wall bisynthesis</fullName>
    </submittedName>
</protein>
<evidence type="ECO:0000313" key="1">
    <source>
        <dbReference type="EMBL" id="SHK36182.1"/>
    </source>
</evidence>
<dbReference type="EMBL" id="FQZF01000046">
    <property type="protein sequence ID" value="SHK36182.1"/>
    <property type="molecule type" value="Genomic_DNA"/>
</dbReference>
<gene>
    <name evidence="1" type="ORF">SAMN02745194_04768</name>
</gene>
<dbReference type="AlphaFoldDB" id="A0A1M6RUH3"/>
<name>A0A1M6RUH3_9PROT</name>